<feature type="compositionally biased region" description="Low complexity" evidence="1">
    <location>
        <begin position="28"/>
        <end position="41"/>
    </location>
</feature>
<name>A0ABY8NH12_9GAMM</name>
<evidence type="ECO:0000313" key="3">
    <source>
        <dbReference type="EMBL" id="WGL17649.1"/>
    </source>
</evidence>
<proteinExistence type="predicted"/>
<dbReference type="EMBL" id="CP118605">
    <property type="protein sequence ID" value="WGL17649.1"/>
    <property type="molecule type" value="Genomic_DNA"/>
</dbReference>
<keyword evidence="2" id="KW-0812">Transmembrane</keyword>
<feature type="transmembrane region" description="Helical" evidence="2">
    <location>
        <begin position="70"/>
        <end position="90"/>
    </location>
</feature>
<evidence type="ECO:0000256" key="1">
    <source>
        <dbReference type="SAM" id="MobiDB-lite"/>
    </source>
</evidence>
<organism evidence="3 4">
    <name type="scientific">Microbulbifer bruguierae</name>
    <dbReference type="NCBI Taxonomy" id="3029061"/>
    <lineage>
        <taxon>Bacteria</taxon>
        <taxon>Pseudomonadati</taxon>
        <taxon>Pseudomonadota</taxon>
        <taxon>Gammaproteobacteria</taxon>
        <taxon>Cellvibrionales</taxon>
        <taxon>Microbulbiferaceae</taxon>
        <taxon>Microbulbifer</taxon>
    </lineage>
</organism>
<feature type="region of interest" description="Disordered" evidence="1">
    <location>
        <begin position="1"/>
        <end position="42"/>
    </location>
</feature>
<protein>
    <submittedName>
        <fullName evidence="3">DUF4381 domain-containing protein</fullName>
    </submittedName>
</protein>
<evidence type="ECO:0000256" key="2">
    <source>
        <dbReference type="SAM" id="Phobius"/>
    </source>
</evidence>
<accession>A0ABY8NH12</accession>
<feature type="compositionally biased region" description="Low complexity" evidence="1">
    <location>
        <begin position="1"/>
        <end position="13"/>
    </location>
</feature>
<gene>
    <name evidence="3" type="ORF">PVT68_04980</name>
</gene>
<keyword evidence="4" id="KW-1185">Reference proteome</keyword>
<sequence>MQEPTPQSPPQETDAGPDPANTDPANSDPANTDPANTNPAAGEETLPDILAQLVPPPAPPAVSMWPVTPAAKGLSALLLLLLLLLIWRQIQIYRANAYRRAALAELVKSQDDPAQVAEILRRTALAAYPREQVAGLTGDDWLAFLNQSYPGNAFSGEVGRTLLQAPYRKAAPAQSSELARTARDWIRRHRVTRPTLFSSFLRRNVVEAAEPMEKTP</sequence>
<dbReference type="InterPro" id="IPR025489">
    <property type="entry name" value="DUF4381"/>
</dbReference>
<reference evidence="3 4" key="1">
    <citation type="submission" date="2023-02" db="EMBL/GenBank/DDBJ databases">
        <title>Description and genomic characterization of Microbulbifer bruguierae sp. nov., isolated from the sediment of mangrove plant Bruguiera sexangula.</title>
        <authorList>
            <person name="Long M."/>
        </authorList>
    </citation>
    <scope>NUCLEOTIDE SEQUENCE [LARGE SCALE GENOMIC DNA]</scope>
    <source>
        <strain evidence="3 4">H12</strain>
    </source>
</reference>
<dbReference type="Proteomes" id="UP001236500">
    <property type="component" value="Chromosome"/>
</dbReference>
<evidence type="ECO:0000313" key="4">
    <source>
        <dbReference type="Proteomes" id="UP001236500"/>
    </source>
</evidence>
<keyword evidence="2" id="KW-1133">Transmembrane helix</keyword>
<dbReference type="Pfam" id="PF14316">
    <property type="entry name" value="DUF4381"/>
    <property type="match status" value="1"/>
</dbReference>
<keyword evidence="2" id="KW-0472">Membrane</keyword>
<dbReference type="RefSeq" id="WP_280321550.1">
    <property type="nucleotide sequence ID" value="NZ_CP118605.1"/>
</dbReference>